<proteinExistence type="predicted"/>
<dbReference type="GO" id="GO:0006355">
    <property type="term" value="P:regulation of DNA-templated transcription"/>
    <property type="evidence" value="ECO:0007669"/>
    <property type="project" value="InterPro"/>
</dbReference>
<dbReference type="OrthoDB" id="2162994at2759"/>
<keyword evidence="1" id="KW-0479">Metal-binding</keyword>
<evidence type="ECO:0000256" key="2">
    <source>
        <dbReference type="ARBA" id="ARBA00022771"/>
    </source>
</evidence>
<dbReference type="InterPro" id="IPR051140">
    <property type="entry name" value="GATA_TF"/>
</dbReference>
<dbReference type="GO" id="GO:0043565">
    <property type="term" value="F:sequence-specific DNA binding"/>
    <property type="evidence" value="ECO:0007669"/>
    <property type="project" value="InterPro"/>
</dbReference>
<evidence type="ECO:0000256" key="1">
    <source>
        <dbReference type="ARBA" id="ARBA00022723"/>
    </source>
</evidence>
<sequence>MPTITPRAPHLGVEPLSRCTNSSEVAAHVLAAISRAGSAADARPFVAAPAQISLKGLLQSENVQMVWISRPSALLVSRLTGTFASQLQENLAVLAQFADDLPRDVDVSTPRVSSDELLIMGNLVRDIAASLENIGSLRADEDQMLPDIANKYIPVRPISPISRQRRKERMKLKMAQKCHRCSRLETPQWRPGPDGPRTLCNVCGLMYTKRQQRHAGQTMRSLRDE</sequence>
<evidence type="ECO:0000313" key="7">
    <source>
        <dbReference type="Proteomes" id="UP000243081"/>
    </source>
</evidence>
<dbReference type="Gene3D" id="3.30.50.10">
    <property type="entry name" value="Erythroid Transcription Factor GATA-1, subunit A"/>
    <property type="match status" value="1"/>
</dbReference>
<dbReference type="EMBL" id="LUKN01003204">
    <property type="protein sequence ID" value="OAQ97801.1"/>
    <property type="molecule type" value="Genomic_DNA"/>
</dbReference>
<dbReference type="GO" id="GO:0008270">
    <property type="term" value="F:zinc ion binding"/>
    <property type="evidence" value="ECO:0007669"/>
    <property type="project" value="UniProtKB-KW"/>
</dbReference>
<evidence type="ECO:0000313" key="6">
    <source>
        <dbReference type="EMBL" id="OAQ97801.1"/>
    </source>
</evidence>
<dbReference type="InterPro" id="IPR013088">
    <property type="entry name" value="Znf_NHR/GATA"/>
</dbReference>
<feature type="domain" description="GATA-type" evidence="5">
    <location>
        <begin position="172"/>
        <end position="207"/>
    </location>
</feature>
<dbReference type="PROSITE" id="PS50114">
    <property type="entry name" value="GATA_ZN_FINGER_2"/>
    <property type="match status" value="1"/>
</dbReference>
<comment type="caution">
    <text evidence="6">The sequence shown here is derived from an EMBL/GenBank/DDBJ whole genome shotgun (WGS) entry which is preliminary data.</text>
</comment>
<dbReference type="PANTHER" id="PTHR45658">
    <property type="entry name" value="GATA TRANSCRIPTION FACTOR"/>
    <property type="match status" value="1"/>
</dbReference>
<keyword evidence="7" id="KW-1185">Reference proteome</keyword>
<evidence type="ECO:0000256" key="3">
    <source>
        <dbReference type="ARBA" id="ARBA00022833"/>
    </source>
</evidence>
<dbReference type="Proteomes" id="UP000243081">
    <property type="component" value="Unassembled WGS sequence"/>
</dbReference>
<evidence type="ECO:0000259" key="5">
    <source>
        <dbReference type="PROSITE" id="PS50114"/>
    </source>
</evidence>
<reference evidence="6 7" key="1">
    <citation type="submission" date="2016-03" db="EMBL/GenBank/DDBJ databases">
        <title>Fine-scale spatial genetic structure of a fungal parasite of coffee scale insects.</title>
        <authorList>
            <person name="Jackson D."/>
            <person name="Zemenick K.A."/>
            <person name="Malloure B."/>
            <person name="Quandt C.A."/>
            <person name="James T.Y."/>
        </authorList>
    </citation>
    <scope>NUCLEOTIDE SEQUENCE [LARGE SCALE GENOMIC DNA]</scope>
    <source>
        <strain evidence="6 7">UM487</strain>
    </source>
</reference>
<dbReference type="Pfam" id="PF00320">
    <property type="entry name" value="GATA"/>
    <property type="match status" value="1"/>
</dbReference>
<dbReference type="InterPro" id="IPR000679">
    <property type="entry name" value="Znf_GATA"/>
</dbReference>
<accession>A0A179I7E3</accession>
<keyword evidence="2 4" id="KW-0863">Zinc-finger</keyword>
<dbReference type="CDD" id="cd00202">
    <property type="entry name" value="ZnF_GATA"/>
    <property type="match status" value="1"/>
</dbReference>
<organism evidence="6 7">
    <name type="scientific">Cordyceps confragosa</name>
    <name type="common">Lecanicillium lecanii</name>
    <dbReference type="NCBI Taxonomy" id="2714763"/>
    <lineage>
        <taxon>Eukaryota</taxon>
        <taxon>Fungi</taxon>
        <taxon>Dikarya</taxon>
        <taxon>Ascomycota</taxon>
        <taxon>Pezizomycotina</taxon>
        <taxon>Sordariomycetes</taxon>
        <taxon>Hypocreomycetidae</taxon>
        <taxon>Hypocreales</taxon>
        <taxon>Cordycipitaceae</taxon>
        <taxon>Akanthomyces</taxon>
    </lineage>
</organism>
<dbReference type="SUPFAM" id="SSF57716">
    <property type="entry name" value="Glucocorticoid receptor-like (DNA-binding domain)"/>
    <property type="match status" value="1"/>
</dbReference>
<gene>
    <name evidence="6" type="ORF">LLEC1_02555</name>
</gene>
<dbReference type="SMART" id="SM00401">
    <property type="entry name" value="ZnF_GATA"/>
    <property type="match status" value="1"/>
</dbReference>
<keyword evidence="3" id="KW-0862">Zinc</keyword>
<name>A0A179I7E3_CORDF</name>
<evidence type="ECO:0000256" key="4">
    <source>
        <dbReference type="PROSITE-ProRule" id="PRU00094"/>
    </source>
</evidence>
<protein>
    <recommendedName>
        <fullName evidence="5">GATA-type domain-containing protein</fullName>
    </recommendedName>
</protein>
<dbReference type="AlphaFoldDB" id="A0A179I7E3"/>